<accession>A0A830HEL7</accession>
<gene>
    <name evidence="1" type="ORF">PPROV_000278500</name>
</gene>
<proteinExistence type="predicted"/>
<dbReference type="Proteomes" id="UP000660262">
    <property type="component" value="Unassembled WGS sequence"/>
</dbReference>
<protein>
    <submittedName>
        <fullName evidence="1">Uncharacterized protein</fullName>
    </submittedName>
</protein>
<organism evidence="1 2">
    <name type="scientific">Pycnococcus provasolii</name>
    <dbReference type="NCBI Taxonomy" id="41880"/>
    <lineage>
        <taxon>Eukaryota</taxon>
        <taxon>Viridiplantae</taxon>
        <taxon>Chlorophyta</taxon>
        <taxon>Pseudoscourfieldiophyceae</taxon>
        <taxon>Pseudoscourfieldiales</taxon>
        <taxon>Pycnococcaceae</taxon>
        <taxon>Pycnococcus</taxon>
    </lineage>
</organism>
<evidence type="ECO:0000313" key="1">
    <source>
        <dbReference type="EMBL" id="GHP04031.1"/>
    </source>
</evidence>
<dbReference type="AlphaFoldDB" id="A0A830HEL7"/>
<keyword evidence="2" id="KW-1185">Reference proteome</keyword>
<dbReference type="EMBL" id="BNJQ01000006">
    <property type="protein sequence ID" value="GHP04031.1"/>
    <property type="molecule type" value="Genomic_DNA"/>
</dbReference>
<sequence>MLDLPVSPMIMMIVNATPYEARQIKLLCGLVAKAEGSDMHAPDDDMYRQMVLDDDVQAQNFVEKLLTPDDKCRLVLNLRFAPPMCVDGSVVSVLEDGNVVEYLREDREVDDCRDLVYACDTFLKFGTVPGHL</sequence>
<name>A0A830HEL7_9CHLO</name>
<comment type="caution">
    <text evidence="1">The sequence shown here is derived from an EMBL/GenBank/DDBJ whole genome shotgun (WGS) entry which is preliminary data.</text>
</comment>
<evidence type="ECO:0000313" key="2">
    <source>
        <dbReference type="Proteomes" id="UP000660262"/>
    </source>
</evidence>
<reference evidence="1" key="1">
    <citation type="submission" date="2020-10" db="EMBL/GenBank/DDBJ databases">
        <title>Unveiling of a novel bifunctional photoreceptor, Dualchrome1, isolated from a cosmopolitan green alga.</title>
        <authorList>
            <person name="Suzuki S."/>
            <person name="Kawachi M."/>
        </authorList>
    </citation>
    <scope>NUCLEOTIDE SEQUENCE</scope>
    <source>
        <strain evidence="1">NIES 2893</strain>
    </source>
</reference>